<proteinExistence type="predicted"/>
<protein>
    <submittedName>
        <fullName evidence="1">Uncharacterized protein</fullName>
    </submittedName>
</protein>
<dbReference type="Proteomes" id="UP000194853">
    <property type="component" value="Unassembled WGS sequence"/>
</dbReference>
<name>A0A9X6MF12_BACTJ</name>
<dbReference type="AlphaFoldDB" id="A0A9X6MF12"/>
<comment type="caution">
    <text evidence="1">The sequence shown here is derived from an EMBL/GenBank/DDBJ whole genome shotgun (WGS) entry which is preliminary data.</text>
</comment>
<sequence>MEIRKYLETLGVDGKSFVLLTITPKGKYPTQFQDENYWMFLNNILLDKESYLGIYEPENKEMMGYVAFTLFTQPLISDKYELPYQTTKCRSRATTKEIEAFLVLKEFYKYVPSGKMNEKEAIAKGIEMAKEFLDRFDKESLDCVITVAERNQTGVDILNDLTFNQTNDKYYFDYVYSY</sequence>
<reference evidence="1 2" key="1">
    <citation type="submission" date="2016-10" db="EMBL/GenBank/DDBJ databases">
        <title>Comparative genomics of Bacillus thuringiensis reveals a path to pathogens against multiple invertebrate hosts.</title>
        <authorList>
            <person name="Zheng J."/>
            <person name="Gao Q."/>
            <person name="Liu H."/>
            <person name="Peng D."/>
            <person name="Ruan L."/>
            <person name="Sun M."/>
        </authorList>
    </citation>
    <scope>NUCLEOTIDE SEQUENCE [LARGE SCALE GENOMIC DNA]</scope>
    <source>
        <strain evidence="1">BGSC 4CF1</strain>
    </source>
</reference>
<evidence type="ECO:0000313" key="2">
    <source>
        <dbReference type="Proteomes" id="UP000194853"/>
    </source>
</evidence>
<dbReference type="EMBL" id="MOOS01000047">
    <property type="protein sequence ID" value="OUB75290.1"/>
    <property type="molecule type" value="Genomic_DNA"/>
</dbReference>
<gene>
    <name evidence="1" type="ORF">BK750_06035</name>
</gene>
<evidence type="ECO:0000313" key="1">
    <source>
        <dbReference type="EMBL" id="OUB75290.1"/>
    </source>
</evidence>
<accession>A0A9X6MF12</accession>
<dbReference type="RefSeq" id="WP_086403796.1">
    <property type="nucleotide sequence ID" value="NZ_MOOS01000047.1"/>
</dbReference>
<organism evidence="1 2">
    <name type="scientific">Bacillus thuringiensis subsp. jegathesan</name>
    <dbReference type="NCBI Taxonomy" id="56955"/>
    <lineage>
        <taxon>Bacteria</taxon>
        <taxon>Bacillati</taxon>
        <taxon>Bacillota</taxon>
        <taxon>Bacilli</taxon>
        <taxon>Bacillales</taxon>
        <taxon>Bacillaceae</taxon>
        <taxon>Bacillus</taxon>
        <taxon>Bacillus cereus group</taxon>
    </lineage>
</organism>